<evidence type="ECO:0000313" key="3">
    <source>
        <dbReference type="EMBL" id="KAJ6818028.1"/>
    </source>
</evidence>
<gene>
    <name evidence="2" type="ORF">M6B38_203555</name>
    <name evidence="3" type="ORF">M6B38_408270</name>
</gene>
<dbReference type="AlphaFoldDB" id="A0AAX6E735"/>
<comment type="caution">
    <text evidence="2">The sequence shown here is derived from an EMBL/GenBank/DDBJ whole genome shotgun (WGS) entry which is preliminary data.</text>
</comment>
<dbReference type="PROSITE" id="PS50053">
    <property type="entry name" value="UBIQUITIN_2"/>
    <property type="match status" value="1"/>
</dbReference>
<accession>A0AAX6E735</accession>
<keyword evidence="4" id="KW-1185">Reference proteome</keyword>
<dbReference type="Pfam" id="PF00240">
    <property type="entry name" value="ubiquitin"/>
    <property type="match status" value="1"/>
</dbReference>
<proteinExistence type="predicted"/>
<evidence type="ECO:0000313" key="2">
    <source>
        <dbReference type="EMBL" id="KAJ6799785.1"/>
    </source>
</evidence>
<dbReference type="CDD" id="cd17039">
    <property type="entry name" value="Ubl_ubiquitin_like"/>
    <property type="match status" value="1"/>
</dbReference>
<dbReference type="InterPro" id="IPR029071">
    <property type="entry name" value="Ubiquitin-like_domsf"/>
</dbReference>
<organism evidence="2 4">
    <name type="scientific">Iris pallida</name>
    <name type="common">Sweet iris</name>
    <dbReference type="NCBI Taxonomy" id="29817"/>
    <lineage>
        <taxon>Eukaryota</taxon>
        <taxon>Viridiplantae</taxon>
        <taxon>Streptophyta</taxon>
        <taxon>Embryophyta</taxon>
        <taxon>Tracheophyta</taxon>
        <taxon>Spermatophyta</taxon>
        <taxon>Magnoliopsida</taxon>
        <taxon>Liliopsida</taxon>
        <taxon>Asparagales</taxon>
        <taxon>Iridaceae</taxon>
        <taxon>Iridoideae</taxon>
        <taxon>Irideae</taxon>
        <taxon>Iris</taxon>
    </lineage>
</organism>
<evidence type="ECO:0000313" key="4">
    <source>
        <dbReference type="Proteomes" id="UP001140949"/>
    </source>
</evidence>
<dbReference type="Proteomes" id="UP001140949">
    <property type="component" value="Unassembled WGS sequence"/>
</dbReference>
<sequence length="83" mass="9626">MSDDNVLHLVIRLSDLRVVSVKTACGKKFKFHFDRSQSIGYVKQHIAKSGEDFIGPDDQQLIYDGKKIREEYPDRMMLSFSVF</sequence>
<reference evidence="2" key="1">
    <citation type="journal article" date="2023" name="GigaByte">
        <title>Genome assembly of the bearded iris, Iris pallida Lam.</title>
        <authorList>
            <person name="Bruccoleri R.E."/>
            <person name="Oakeley E.J."/>
            <person name="Faust A.M.E."/>
            <person name="Altorfer M."/>
            <person name="Dessus-Babus S."/>
            <person name="Burckhardt D."/>
            <person name="Oertli M."/>
            <person name="Naumann U."/>
            <person name="Petersen F."/>
            <person name="Wong J."/>
        </authorList>
    </citation>
    <scope>NUCLEOTIDE SEQUENCE</scope>
    <source>
        <strain evidence="2">GSM-AAB239-AS_SAM_17_03QT</strain>
    </source>
</reference>
<evidence type="ECO:0000259" key="1">
    <source>
        <dbReference type="PROSITE" id="PS50053"/>
    </source>
</evidence>
<dbReference type="SUPFAM" id="SSF54236">
    <property type="entry name" value="Ubiquitin-like"/>
    <property type="match status" value="1"/>
</dbReference>
<dbReference type="EMBL" id="JANAVB010039220">
    <property type="protein sequence ID" value="KAJ6799785.1"/>
    <property type="molecule type" value="Genomic_DNA"/>
</dbReference>
<name>A0AAX6E735_IRIPA</name>
<feature type="domain" description="Ubiquitin-like" evidence="1">
    <location>
        <begin position="19"/>
        <end position="71"/>
    </location>
</feature>
<dbReference type="InterPro" id="IPR000626">
    <property type="entry name" value="Ubiquitin-like_dom"/>
</dbReference>
<reference evidence="2" key="2">
    <citation type="submission" date="2023-04" db="EMBL/GenBank/DDBJ databases">
        <authorList>
            <person name="Bruccoleri R.E."/>
            <person name="Oakeley E.J."/>
            <person name="Faust A.-M."/>
            <person name="Dessus-Babus S."/>
            <person name="Altorfer M."/>
            <person name="Burckhardt D."/>
            <person name="Oertli M."/>
            <person name="Naumann U."/>
            <person name="Petersen F."/>
            <person name="Wong J."/>
        </authorList>
    </citation>
    <scope>NUCLEOTIDE SEQUENCE</scope>
    <source>
        <strain evidence="2">GSM-AAB239-AS_SAM_17_03QT</strain>
        <tissue evidence="2">Leaf</tissue>
    </source>
</reference>
<protein>
    <submittedName>
        <fullName evidence="2">Phosphatidylinositol 4-kinase gamma 4-like</fullName>
    </submittedName>
</protein>
<dbReference type="EMBL" id="JANAVB010027400">
    <property type="protein sequence ID" value="KAJ6818028.1"/>
    <property type="molecule type" value="Genomic_DNA"/>
</dbReference>
<dbReference type="Gene3D" id="3.10.20.90">
    <property type="entry name" value="Phosphatidylinositol 3-kinase Catalytic Subunit, Chain A, domain 1"/>
    <property type="match status" value="1"/>
</dbReference>